<protein>
    <submittedName>
        <fullName evidence="1">Uncharacterized protein</fullName>
    </submittedName>
</protein>
<comment type="caution">
    <text evidence="1">The sequence shown here is derived from an EMBL/GenBank/DDBJ whole genome shotgun (WGS) entry which is preliminary data.</text>
</comment>
<sequence length="106" mass="12170">MEKVRNRNSGAPMVKVPLKGLKGEAEGSYKQIMIFLSSGVKKQVLKGFRSKDEQEALAHQKTLKQEAIRGKLKSEAFDHQRKEVIRSWSAHVELISINHARNFRER</sequence>
<proteinExistence type="predicted"/>
<evidence type="ECO:0000313" key="2">
    <source>
        <dbReference type="Proteomes" id="UP000236291"/>
    </source>
</evidence>
<accession>A0A2K3L385</accession>
<organism evidence="1 2">
    <name type="scientific">Trifolium pratense</name>
    <name type="common">Red clover</name>
    <dbReference type="NCBI Taxonomy" id="57577"/>
    <lineage>
        <taxon>Eukaryota</taxon>
        <taxon>Viridiplantae</taxon>
        <taxon>Streptophyta</taxon>
        <taxon>Embryophyta</taxon>
        <taxon>Tracheophyta</taxon>
        <taxon>Spermatophyta</taxon>
        <taxon>Magnoliopsida</taxon>
        <taxon>eudicotyledons</taxon>
        <taxon>Gunneridae</taxon>
        <taxon>Pentapetalae</taxon>
        <taxon>rosids</taxon>
        <taxon>fabids</taxon>
        <taxon>Fabales</taxon>
        <taxon>Fabaceae</taxon>
        <taxon>Papilionoideae</taxon>
        <taxon>50 kb inversion clade</taxon>
        <taxon>NPAAA clade</taxon>
        <taxon>Hologalegina</taxon>
        <taxon>IRL clade</taxon>
        <taxon>Trifolieae</taxon>
        <taxon>Trifolium</taxon>
    </lineage>
</organism>
<name>A0A2K3L385_TRIPR</name>
<reference evidence="1 2" key="1">
    <citation type="journal article" date="2014" name="Am. J. Bot.">
        <title>Genome assembly and annotation for red clover (Trifolium pratense; Fabaceae).</title>
        <authorList>
            <person name="Istvanek J."/>
            <person name="Jaros M."/>
            <person name="Krenek A."/>
            <person name="Repkova J."/>
        </authorList>
    </citation>
    <scope>NUCLEOTIDE SEQUENCE [LARGE SCALE GENOMIC DNA]</scope>
    <source>
        <strain evidence="2">cv. Tatra</strain>
        <tissue evidence="1">Young leaves</tissue>
    </source>
</reference>
<evidence type="ECO:0000313" key="1">
    <source>
        <dbReference type="EMBL" id="PNX72995.1"/>
    </source>
</evidence>
<dbReference type="EMBL" id="ASHM01025382">
    <property type="protein sequence ID" value="PNX72995.1"/>
    <property type="molecule type" value="Genomic_DNA"/>
</dbReference>
<reference evidence="1 2" key="2">
    <citation type="journal article" date="2017" name="Front. Plant Sci.">
        <title>Gene Classification and Mining of Molecular Markers Useful in Red Clover (Trifolium pratense) Breeding.</title>
        <authorList>
            <person name="Istvanek J."/>
            <person name="Dluhosova J."/>
            <person name="Dluhos P."/>
            <person name="Patkova L."/>
            <person name="Nedelnik J."/>
            <person name="Repkova J."/>
        </authorList>
    </citation>
    <scope>NUCLEOTIDE SEQUENCE [LARGE SCALE GENOMIC DNA]</scope>
    <source>
        <strain evidence="2">cv. Tatra</strain>
        <tissue evidence="1">Young leaves</tissue>
    </source>
</reference>
<dbReference type="Proteomes" id="UP000236291">
    <property type="component" value="Unassembled WGS sequence"/>
</dbReference>
<dbReference type="AlphaFoldDB" id="A0A2K3L385"/>
<gene>
    <name evidence="1" type="ORF">L195_g028893</name>
</gene>